<dbReference type="Proteomes" id="UP000245708">
    <property type="component" value="Unassembled WGS sequence"/>
</dbReference>
<evidence type="ECO:0000259" key="1">
    <source>
        <dbReference type="Pfam" id="PF14082"/>
    </source>
</evidence>
<dbReference type="RefSeq" id="WP_109671123.1">
    <property type="nucleotide sequence ID" value="NZ_QGGW01000020.1"/>
</dbReference>
<dbReference type="Pfam" id="PF14082">
    <property type="entry name" value="SduA_C"/>
    <property type="match status" value="1"/>
</dbReference>
<name>A0A316G372_9RHOB</name>
<reference evidence="2 3" key="1">
    <citation type="submission" date="2018-05" db="EMBL/GenBank/DDBJ databases">
        <title>Genomic Encyclopedia of Type Strains, Phase IV (KMG-IV): sequencing the most valuable type-strain genomes for metagenomic binning, comparative biology and taxonomic classification.</title>
        <authorList>
            <person name="Goeker M."/>
        </authorList>
    </citation>
    <scope>NUCLEOTIDE SEQUENCE [LARGE SCALE GENOMIC DNA]</scope>
    <source>
        <strain evidence="2 3">DSM 16097</strain>
    </source>
</reference>
<comment type="caution">
    <text evidence="2">The sequence shown here is derived from an EMBL/GenBank/DDBJ whole genome shotgun (WGS) entry which is preliminary data.</text>
</comment>
<sequence>MKPDFGNPLTRPRGEYSLKIEQVPGDDQVWVVWLLPSNEQLKSRGFALDETNASPCVIMTLDARNARFMIHPFYTAPNDDGSYTNKYTWLVGISFDWDDPTIPPDEHTVHSLVEAQPGEFIISLDYGLGIKQGYRSVMRALHDLTNEKVIYIGYGDATAGEFKVDRQKFSQICAEVKRIDSRAKKAENEVKDTTVFNALAEGAGKKARPFRLGRNEIRQLIQDFAADPDYRDPKAQKVLVTEIGKAARSIANQAPEATDKMVSDLQLSRLEGAVDEFRHRLGQNQSEPEWQKFFEADPFMLSFAFGYPIRLVNGQTYVGGRRIDGKGEKISDFLVKNSISSNAALIEIKKPSTPLLKPSPYRDRVFAPHDELAGGITQVLDQRYHFVSNFGQHLKDNEWWGENALADFDVDCVLIVGTMPQDKDQRRSFQLFRKNSHGVRIFTFDEVFRQLEQILGYLKSDGE</sequence>
<gene>
    <name evidence="2" type="ORF">C7455_1208</name>
</gene>
<proteinExistence type="predicted"/>
<evidence type="ECO:0000313" key="3">
    <source>
        <dbReference type="Proteomes" id="UP000245708"/>
    </source>
</evidence>
<dbReference type="OrthoDB" id="784881at2"/>
<dbReference type="AlphaFoldDB" id="A0A316G372"/>
<feature type="domain" description="Shedu protein SduA C-terminal" evidence="1">
    <location>
        <begin position="285"/>
        <end position="447"/>
    </location>
</feature>
<protein>
    <submittedName>
        <fullName evidence="2">Uncharacterized protein DUF4263</fullName>
    </submittedName>
</protein>
<dbReference type="EMBL" id="QGGW01000020">
    <property type="protein sequence ID" value="PWK55112.1"/>
    <property type="molecule type" value="Genomic_DNA"/>
</dbReference>
<evidence type="ECO:0000313" key="2">
    <source>
        <dbReference type="EMBL" id="PWK55112.1"/>
    </source>
</evidence>
<accession>A0A316G372</accession>
<organism evidence="2 3">
    <name type="scientific">Roseicyclus mahoneyensis</name>
    <dbReference type="NCBI Taxonomy" id="164332"/>
    <lineage>
        <taxon>Bacteria</taxon>
        <taxon>Pseudomonadati</taxon>
        <taxon>Pseudomonadota</taxon>
        <taxon>Alphaproteobacteria</taxon>
        <taxon>Rhodobacterales</taxon>
        <taxon>Roseobacteraceae</taxon>
        <taxon>Roseicyclus</taxon>
    </lineage>
</organism>
<dbReference type="InterPro" id="IPR025359">
    <property type="entry name" value="SduA_C"/>
</dbReference>
<keyword evidence="3" id="KW-1185">Reference proteome</keyword>